<dbReference type="EMBL" id="ML986611">
    <property type="protein sequence ID" value="KAF2265047.1"/>
    <property type="molecule type" value="Genomic_DNA"/>
</dbReference>
<keyword evidence="1" id="KW-0812">Transmembrane</keyword>
<keyword evidence="1" id="KW-0472">Membrane</keyword>
<keyword evidence="1" id="KW-1133">Transmembrane helix</keyword>
<keyword evidence="3" id="KW-1185">Reference proteome</keyword>
<dbReference type="AlphaFoldDB" id="A0A9P4N418"/>
<name>A0A9P4N418_9PLEO</name>
<feature type="transmembrane region" description="Helical" evidence="1">
    <location>
        <begin position="90"/>
        <end position="116"/>
    </location>
</feature>
<evidence type="ECO:0000256" key="1">
    <source>
        <dbReference type="SAM" id="Phobius"/>
    </source>
</evidence>
<sequence>MRLTPRIPCSCSVNLTPKTFVHAPSPAATSINTLLPKFNFPHLLTNPCVSPLLPALSPRSRHQLLIRPKHRCNRIRYYPKYRYHCCNIQIPFNIITVALCLGTFGSSFIGVISPLLESLTSINISEPITLLRLYKICDYFEVPRKAIMGIWQVCRVASDTVLRYKITPDRYQLICPIFYVHKYGLLAILN</sequence>
<reference evidence="3" key="1">
    <citation type="journal article" date="2020" name="Stud. Mycol.">
        <title>101 Dothideomycetes genomes: A test case for predicting lifestyles and emergence of pathogens.</title>
        <authorList>
            <person name="Haridas S."/>
            <person name="Albert R."/>
            <person name="Binder M."/>
            <person name="Bloem J."/>
            <person name="LaButti K."/>
            <person name="Salamov A."/>
            <person name="Andreopoulos B."/>
            <person name="Baker S."/>
            <person name="Barry K."/>
            <person name="Bills G."/>
            <person name="Bluhm B."/>
            <person name="Cannon C."/>
            <person name="Castanera R."/>
            <person name="Culley D."/>
            <person name="Daum C."/>
            <person name="Ezra D."/>
            <person name="Gonzalez J."/>
            <person name="Henrissat B."/>
            <person name="Kuo A."/>
            <person name="Liang C."/>
            <person name="Lipzen A."/>
            <person name="Lutzoni F."/>
            <person name="Magnuson J."/>
            <person name="Mondo S."/>
            <person name="Nolan M."/>
            <person name="Ohm R."/>
            <person name="Pangilinan J."/>
            <person name="Park H.-J."/>
            <person name="Ramirez L."/>
            <person name="Alfaro M."/>
            <person name="Sun H."/>
            <person name="Tritt A."/>
            <person name="Yoshinaga Y."/>
            <person name="Zwiers L.-H."/>
            <person name="Turgeon B."/>
            <person name="Goodwin S."/>
            <person name="Spatafora J."/>
            <person name="Crous P."/>
            <person name="Grigoriev I."/>
        </authorList>
    </citation>
    <scope>NUCLEOTIDE SEQUENCE [LARGE SCALE GENOMIC DNA]</scope>
    <source>
        <strain evidence="3">CBS 304.66</strain>
    </source>
</reference>
<proteinExistence type="predicted"/>
<evidence type="ECO:0000313" key="3">
    <source>
        <dbReference type="Proteomes" id="UP000800093"/>
    </source>
</evidence>
<gene>
    <name evidence="2" type="ORF">CC78DRAFT_211311</name>
</gene>
<evidence type="ECO:0000313" key="2">
    <source>
        <dbReference type="EMBL" id="KAF2265047.1"/>
    </source>
</evidence>
<protein>
    <submittedName>
        <fullName evidence="2">Uncharacterized protein</fullName>
    </submittedName>
</protein>
<accession>A0A9P4N418</accession>
<organism evidence="2 3">
    <name type="scientific">Lojkania enalia</name>
    <dbReference type="NCBI Taxonomy" id="147567"/>
    <lineage>
        <taxon>Eukaryota</taxon>
        <taxon>Fungi</taxon>
        <taxon>Dikarya</taxon>
        <taxon>Ascomycota</taxon>
        <taxon>Pezizomycotina</taxon>
        <taxon>Dothideomycetes</taxon>
        <taxon>Pleosporomycetidae</taxon>
        <taxon>Pleosporales</taxon>
        <taxon>Pleosporales incertae sedis</taxon>
        <taxon>Lojkania</taxon>
    </lineage>
</organism>
<dbReference type="Proteomes" id="UP000800093">
    <property type="component" value="Unassembled WGS sequence"/>
</dbReference>
<comment type="caution">
    <text evidence="2">The sequence shown here is derived from an EMBL/GenBank/DDBJ whole genome shotgun (WGS) entry which is preliminary data.</text>
</comment>